<feature type="chain" id="PRO_5043035339" evidence="1">
    <location>
        <begin position="30"/>
        <end position="124"/>
    </location>
</feature>
<comment type="caution">
    <text evidence="2">The sequence shown here is derived from an EMBL/GenBank/DDBJ whole genome shotgun (WGS) entry which is preliminary data.</text>
</comment>
<sequence>MAKLLKTLNPLRFWFSIAILTLLVSAAIAKSQKSITDAEVRSKKNACYADIESGLWGSRCKSSVIAKENCALRCLSPECYELIYGSDPLEEGEKDYIRSQEYKYCMHSLSIGESIDGIKGSFDR</sequence>
<dbReference type="AlphaFoldDB" id="A0AAP0IRL2"/>
<reference evidence="2 3" key="1">
    <citation type="submission" date="2024-01" db="EMBL/GenBank/DDBJ databases">
        <title>Genome assemblies of Stephania.</title>
        <authorList>
            <person name="Yang L."/>
        </authorList>
    </citation>
    <scope>NUCLEOTIDE SEQUENCE [LARGE SCALE GENOMIC DNA]</scope>
    <source>
        <strain evidence="2">YNDBR</strain>
        <tissue evidence="2">Leaf</tissue>
    </source>
</reference>
<gene>
    <name evidence="2" type="ORF">Syun_017996</name>
</gene>
<dbReference type="InterPro" id="IPR031985">
    <property type="entry name" value="DUF4787"/>
</dbReference>
<dbReference type="Pfam" id="PF16029">
    <property type="entry name" value="DUF4787"/>
    <property type="match status" value="1"/>
</dbReference>
<name>A0AAP0IRL2_9MAGN</name>
<evidence type="ECO:0000313" key="2">
    <source>
        <dbReference type="EMBL" id="KAK9120379.1"/>
    </source>
</evidence>
<keyword evidence="1" id="KW-0732">Signal</keyword>
<dbReference type="PANTHER" id="PTHR35455:SF1">
    <property type="entry name" value="AGAP005842-PA"/>
    <property type="match status" value="1"/>
</dbReference>
<evidence type="ECO:0000256" key="1">
    <source>
        <dbReference type="SAM" id="SignalP"/>
    </source>
</evidence>
<evidence type="ECO:0000313" key="3">
    <source>
        <dbReference type="Proteomes" id="UP001420932"/>
    </source>
</evidence>
<dbReference type="Proteomes" id="UP001420932">
    <property type="component" value="Unassembled WGS sequence"/>
</dbReference>
<protein>
    <submittedName>
        <fullName evidence="2">Uncharacterized protein</fullName>
    </submittedName>
</protein>
<keyword evidence="3" id="KW-1185">Reference proteome</keyword>
<dbReference type="EMBL" id="JBBNAF010000008">
    <property type="protein sequence ID" value="KAK9120379.1"/>
    <property type="molecule type" value="Genomic_DNA"/>
</dbReference>
<accession>A0AAP0IRL2</accession>
<organism evidence="2 3">
    <name type="scientific">Stephania yunnanensis</name>
    <dbReference type="NCBI Taxonomy" id="152371"/>
    <lineage>
        <taxon>Eukaryota</taxon>
        <taxon>Viridiplantae</taxon>
        <taxon>Streptophyta</taxon>
        <taxon>Embryophyta</taxon>
        <taxon>Tracheophyta</taxon>
        <taxon>Spermatophyta</taxon>
        <taxon>Magnoliopsida</taxon>
        <taxon>Ranunculales</taxon>
        <taxon>Menispermaceae</taxon>
        <taxon>Menispermoideae</taxon>
        <taxon>Cissampelideae</taxon>
        <taxon>Stephania</taxon>
    </lineage>
</organism>
<proteinExistence type="predicted"/>
<dbReference type="PANTHER" id="PTHR35455">
    <property type="entry name" value="UNNAMED PRODUCT"/>
    <property type="match status" value="1"/>
</dbReference>
<feature type="signal peptide" evidence="1">
    <location>
        <begin position="1"/>
        <end position="29"/>
    </location>
</feature>